<dbReference type="VEuPathDB" id="FungiDB:ASPFODRAFT_205283"/>
<feature type="transmembrane region" description="Helical" evidence="6">
    <location>
        <begin position="179"/>
        <end position="199"/>
    </location>
</feature>
<dbReference type="Proteomes" id="UP000184063">
    <property type="component" value="Unassembled WGS sequence"/>
</dbReference>
<feature type="transmembrane region" description="Helical" evidence="6">
    <location>
        <begin position="86"/>
        <end position="106"/>
    </location>
</feature>
<feature type="transmembrane region" description="Helical" evidence="6">
    <location>
        <begin position="145"/>
        <end position="167"/>
    </location>
</feature>
<feature type="transmembrane region" description="Helical" evidence="6">
    <location>
        <begin position="118"/>
        <end position="139"/>
    </location>
</feature>
<comment type="similarity">
    <text evidence="2">Belongs to the acetate uptake transporter (AceTr) (TC 2.A.96) family.</text>
</comment>
<evidence type="ECO:0000256" key="2">
    <source>
        <dbReference type="ARBA" id="ARBA00005587"/>
    </source>
</evidence>
<dbReference type="GO" id="GO:0005886">
    <property type="term" value="C:plasma membrane"/>
    <property type="evidence" value="ECO:0007669"/>
    <property type="project" value="TreeGrafter"/>
</dbReference>
<dbReference type="GO" id="GO:0015123">
    <property type="term" value="F:acetate transmembrane transporter activity"/>
    <property type="evidence" value="ECO:0007669"/>
    <property type="project" value="TreeGrafter"/>
</dbReference>
<dbReference type="InterPro" id="IPR000791">
    <property type="entry name" value="Gpr1/Fun34/SatP-like"/>
</dbReference>
<evidence type="ECO:0000256" key="3">
    <source>
        <dbReference type="ARBA" id="ARBA00022692"/>
    </source>
</evidence>
<organism evidence="7 8">
    <name type="scientific">Aspergillus luchuensis (strain CBS 106.47)</name>
    <dbReference type="NCBI Taxonomy" id="1137211"/>
    <lineage>
        <taxon>Eukaryota</taxon>
        <taxon>Fungi</taxon>
        <taxon>Dikarya</taxon>
        <taxon>Ascomycota</taxon>
        <taxon>Pezizomycotina</taxon>
        <taxon>Eurotiomycetes</taxon>
        <taxon>Eurotiomycetidae</taxon>
        <taxon>Eurotiales</taxon>
        <taxon>Aspergillaceae</taxon>
        <taxon>Aspergillus</taxon>
        <taxon>Aspergillus subgen. Circumdati</taxon>
    </lineage>
</organism>
<evidence type="ECO:0000256" key="1">
    <source>
        <dbReference type="ARBA" id="ARBA00004141"/>
    </source>
</evidence>
<dbReference type="OrthoDB" id="3648309at2759"/>
<dbReference type="PANTHER" id="PTHR31123">
    <property type="entry name" value="ACCUMULATION OF DYADS PROTEIN 2-RELATED"/>
    <property type="match status" value="1"/>
</dbReference>
<feature type="transmembrane region" description="Helical" evidence="6">
    <location>
        <begin position="55"/>
        <end position="74"/>
    </location>
</feature>
<feature type="transmembrane region" description="Helical" evidence="6">
    <location>
        <begin position="26"/>
        <end position="43"/>
    </location>
</feature>
<dbReference type="Pfam" id="PF01184">
    <property type="entry name" value="Gpr1_Fun34_YaaH"/>
    <property type="match status" value="1"/>
</dbReference>
<evidence type="ECO:0000313" key="8">
    <source>
        <dbReference type="Proteomes" id="UP000184063"/>
    </source>
</evidence>
<keyword evidence="4 6" id="KW-1133">Transmembrane helix</keyword>
<evidence type="ECO:0000256" key="6">
    <source>
        <dbReference type="SAM" id="Phobius"/>
    </source>
</evidence>
<dbReference type="NCBIfam" id="NF038013">
    <property type="entry name" value="AceTr_1"/>
    <property type="match status" value="1"/>
</dbReference>
<name>A0A1M3TNC7_ASPLC</name>
<dbReference type="PANTHER" id="PTHR31123:SF7">
    <property type="entry name" value="MARVEL DOMAIN-CONTAINING PROTEIN"/>
    <property type="match status" value="1"/>
</dbReference>
<comment type="subcellular location">
    <subcellularLocation>
        <location evidence="1">Membrane</location>
        <topology evidence="1">Multi-pass membrane protein</topology>
    </subcellularLocation>
</comment>
<evidence type="ECO:0000313" key="7">
    <source>
        <dbReference type="EMBL" id="OJZ88122.1"/>
    </source>
</evidence>
<dbReference type="AlphaFoldDB" id="A0A1M3TNC7"/>
<dbReference type="InterPro" id="IPR051633">
    <property type="entry name" value="AceTr"/>
</dbReference>
<gene>
    <name evidence="7" type="ORF">ASPFODRAFT_205283</name>
</gene>
<accession>A0A1M3TNC7</accession>
<reference evidence="8" key="1">
    <citation type="journal article" date="2017" name="Genome Biol.">
        <title>Comparative genomics reveals high biological diversity and specific adaptations in the industrially and medically important fungal genus Aspergillus.</title>
        <authorList>
            <person name="de Vries R.P."/>
            <person name="Riley R."/>
            <person name="Wiebenga A."/>
            <person name="Aguilar-Osorio G."/>
            <person name="Amillis S."/>
            <person name="Uchima C.A."/>
            <person name="Anderluh G."/>
            <person name="Asadollahi M."/>
            <person name="Askin M."/>
            <person name="Barry K."/>
            <person name="Battaglia E."/>
            <person name="Bayram O."/>
            <person name="Benocci T."/>
            <person name="Braus-Stromeyer S.A."/>
            <person name="Caldana C."/>
            <person name="Canovas D."/>
            <person name="Cerqueira G.C."/>
            <person name="Chen F."/>
            <person name="Chen W."/>
            <person name="Choi C."/>
            <person name="Clum A."/>
            <person name="Dos Santos R.A."/>
            <person name="Damasio A.R."/>
            <person name="Diallinas G."/>
            <person name="Emri T."/>
            <person name="Fekete E."/>
            <person name="Flipphi M."/>
            <person name="Freyberg S."/>
            <person name="Gallo A."/>
            <person name="Gournas C."/>
            <person name="Habgood R."/>
            <person name="Hainaut M."/>
            <person name="Harispe M.L."/>
            <person name="Henrissat B."/>
            <person name="Hilden K.S."/>
            <person name="Hope R."/>
            <person name="Hossain A."/>
            <person name="Karabika E."/>
            <person name="Karaffa L."/>
            <person name="Karanyi Z."/>
            <person name="Krasevec N."/>
            <person name="Kuo A."/>
            <person name="Kusch H."/>
            <person name="LaButti K."/>
            <person name="Lagendijk E.L."/>
            <person name="Lapidus A."/>
            <person name="Levasseur A."/>
            <person name="Lindquist E."/>
            <person name="Lipzen A."/>
            <person name="Logrieco A.F."/>
            <person name="MacCabe A."/>
            <person name="Maekelae M.R."/>
            <person name="Malavazi I."/>
            <person name="Melin P."/>
            <person name="Meyer V."/>
            <person name="Mielnichuk N."/>
            <person name="Miskei M."/>
            <person name="Molnar A.P."/>
            <person name="Mule G."/>
            <person name="Ngan C.Y."/>
            <person name="Orejas M."/>
            <person name="Orosz E."/>
            <person name="Ouedraogo J.P."/>
            <person name="Overkamp K.M."/>
            <person name="Park H.-S."/>
            <person name="Perrone G."/>
            <person name="Piumi F."/>
            <person name="Punt P.J."/>
            <person name="Ram A.F."/>
            <person name="Ramon A."/>
            <person name="Rauscher S."/>
            <person name="Record E."/>
            <person name="Riano-Pachon D.M."/>
            <person name="Robert V."/>
            <person name="Roehrig J."/>
            <person name="Ruller R."/>
            <person name="Salamov A."/>
            <person name="Salih N.S."/>
            <person name="Samson R.A."/>
            <person name="Sandor E."/>
            <person name="Sanguinetti M."/>
            <person name="Schuetze T."/>
            <person name="Sepcic K."/>
            <person name="Shelest E."/>
            <person name="Sherlock G."/>
            <person name="Sophianopoulou V."/>
            <person name="Squina F.M."/>
            <person name="Sun H."/>
            <person name="Susca A."/>
            <person name="Todd R.B."/>
            <person name="Tsang A."/>
            <person name="Unkles S.E."/>
            <person name="van de Wiele N."/>
            <person name="van Rossen-Uffink D."/>
            <person name="Oliveira J.V."/>
            <person name="Vesth T.C."/>
            <person name="Visser J."/>
            <person name="Yu J.-H."/>
            <person name="Zhou M."/>
            <person name="Andersen M.R."/>
            <person name="Archer D.B."/>
            <person name="Baker S.E."/>
            <person name="Benoit I."/>
            <person name="Brakhage A.A."/>
            <person name="Braus G.H."/>
            <person name="Fischer R."/>
            <person name="Frisvad J.C."/>
            <person name="Goldman G.H."/>
            <person name="Houbraken J."/>
            <person name="Oakley B."/>
            <person name="Pocsi I."/>
            <person name="Scazzocchio C."/>
            <person name="Seiboth B."/>
            <person name="vanKuyk P.A."/>
            <person name="Wortman J."/>
            <person name="Dyer P.S."/>
            <person name="Grigoriev I.V."/>
        </authorList>
    </citation>
    <scope>NUCLEOTIDE SEQUENCE [LARGE SCALE GENOMIC DNA]</scope>
    <source>
        <strain evidence="8">CBS 106.47</strain>
    </source>
</reference>
<proteinExistence type="inferred from homology"/>
<evidence type="ECO:0000256" key="4">
    <source>
        <dbReference type="ARBA" id="ARBA00022989"/>
    </source>
</evidence>
<dbReference type="EMBL" id="KV878239">
    <property type="protein sequence ID" value="OJZ88122.1"/>
    <property type="molecule type" value="Genomic_DNA"/>
</dbReference>
<protein>
    <submittedName>
        <fullName evidence="7">Uncharacterized protein</fullName>
    </submittedName>
</protein>
<keyword evidence="5 6" id="KW-0472">Membrane</keyword>
<sequence>MFSNTVDKHPGNPSPTNLYQRMGDPAPLGMCGFATTLLTLSLAMMRFRGVSVQDVFIGNFCFVGCIALLISAQWELVRGNTFSYTVFSAFGLFYGGYGAILLPSLGIAEAYGGKTSEYYNAMGLFILIWTVCNTFFVIASLVINVVYFAIFVAIEICFGLTAAANFIQADGDEEMSVKVMQVAGAFGFVAGCLGFYAVAHGLCQETMRVRVPMGDTSTFFKKL</sequence>
<evidence type="ECO:0000256" key="5">
    <source>
        <dbReference type="ARBA" id="ARBA00023136"/>
    </source>
</evidence>
<keyword evidence="3 6" id="KW-0812">Transmembrane</keyword>